<evidence type="ECO:0000313" key="3">
    <source>
        <dbReference type="Proteomes" id="UP000266723"/>
    </source>
</evidence>
<organism evidence="2 3">
    <name type="scientific">Brassica cretica</name>
    <name type="common">Mustard</name>
    <dbReference type="NCBI Taxonomy" id="69181"/>
    <lineage>
        <taxon>Eukaryota</taxon>
        <taxon>Viridiplantae</taxon>
        <taxon>Streptophyta</taxon>
        <taxon>Embryophyta</taxon>
        <taxon>Tracheophyta</taxon>
        <taxon>Spermatophyta</taxon>
        <taxon>Magnoliopsida</taxon>
        <taxon>eudicotyledons</taxon>
        <taxon>Gunneridae</taxon>
        <taxon>Pentapetalae</taxon>
        <taxon>rosids</taxon>
        <taxon>malvids</taxon>
        <taxon>Brassicales</taxon>
        <taxon>Brassicaceae</taxon>
        <taxon>Brassiceae</taxon>
        <taxon>Brassica</taxon>
    </lineage>
</organism>
<accession>A0ABQ7F528</accession>
<name>A0ABQ7F528_BRACR</name>
<keyword evidence="3" id="KW-1185">Reference proteome</keyword>
<gene>
    <name evidence="2" type="ORF">DY000_02047737</name>
</gene>
<dbReference type="Proteomes" id="UP000266723">
    <property type="component" value="Unassembled WGS sequence"/>
</dbReference>
<dbReference type="EMBL" id="QGKV02000297">
    <property type="protein sequence ID" value="KAF3610295.1"/>
    <property type="molecule type" value="Genomic_DNA"/>
</dbReference>
<proteinExistence type="predicted"/>
<evidence type="ECO:0000256" key="1">
    <source>
        <dbReference type="SAM" id="MobiDB-lite"/>
    </source>
</evidence>
<comment type="caution">
    <text evidence="2">The sequence shown here is derived from an EMBL/GenBank/DDBJ whole genome shotgun (WGS) entry which is preliminary data.</text>
</comment>
<protein>
    <submittedName>
        <fullName evidence="2">Uncharacterized protein</fullName>
    </submittedName>
</protein>
<feature type="region of interest" description="Disordered" evidence="1">
    <location>
        <begin position="1"/>
        <end position="68"/>
    </location>
</feature>
<feature type="compositionally biased region" description="Basic and acidic residues" evidence="1">
    <location>
        <begin position="19"/>
        <end position="32"/>
    </location>
</feature>
<evidence type="ECO:0000313" key="2">
    <source>
        <dbReference type="EMBL" id="KAF3610295.1"/>
    </source>
</evidence>
<feature type="compositionally biased region" description="Polar residues" evidence="1">
    <location>
        <begin position="1"/>
        <end position="14"/>
    </location>
</feature>
<reference evidence="2 3" key="1">
    <citation type="journal article" date="2020" name="BMC Genomics">
        <title>Intraspecific diversification of the crop wild relative Brassica cretica Lam. using demographic model selection.</title>
        <authorList>
            <person name="Kioukis A."/>
            <person name="Michalopoulou V.A."/>
            <person name="Briers L."/>
            <person name="Pirintsos S."/>
            <person name="Studholme D.J."/>
            <person name="Pavlidis P."/>
            <person name="Sarris P.F."/>
        </authorList>
    </citation>
    <scope>NUCLEOTIDE SEQUENCE [LARGE SCALE GENOMIC DNA]</scope>
    <source>
        <strain evidence="3">cv. PFS-1207/04</strain>
    </source>
</reference>
<sequence length="126" mass="13864">MAENLSRTMTITHTRANRQHREPEAGDVRMTEPSHLGSLSRRRRSTGTPPVMAGQSSGKADAVGTEDETQTYTFSLRTTVSNDGTHAHAPAVRRRSAFSLFSTSAFFLSKYSLSPLLYLPVDFSSD</sequence>